<name>A0A176S309_9GAMM</name>
<proteinExistence type="predicted"/>
<accession>A0A176S309</accession>
<gene>
    <name evidence="1" type="ORF">THIOM_001801</name>
</gene>
<dbReference type="EMBL" id="LUTY01000974">
    <property type="protein sequence ID" value="OAD22395.1"/>
    <property type="molecule type" value="Genomic_DNA"/>
</dbReference>
<organism evidence="1 2">
    <name type="scientific">Candidatus Thiomargarita nelsonii</name>
    <dbReference type="NCBI Taxonomy" id="1003181"/>
    <lineage>
        <taxon>Bacteria</taxon>
        <taxon>Pseudomonadati</taxon>
        <taxon>Pseudomonadota</taxon>
        <taxon>Gammaproteobacteria</taxon>
        <taxon>Thiotrichales</taxon>
        <taxon>Thiotrichaceae</taxon>
        <taxon>Thiomargarita</taxon>
    </lineage>
</organism>
<sequence>MQNHTKLVKFTKRQQINRKTGNGLEYQQCTYKSSQRGSPLTSSINWSCGYTACLRGCHNIISYFI</sequence>
<comment type="caution">
    <text evidence="1">The sequence shown here is derived from an EMBL/GenBank/DDBJ whole genome shotgun (WGS) entry which is preliminary data.</text>
</comment>
<dbReference type="AlphaFoldDB" id="A0A176S309"/>
<reference evidence="1 2" key="1">
    <citation type="submission" date="2016-05" db="EMBL/GenBank/DDBJ databases">
        <title>Single-cell genome of chain-forming Candidatus Thiomargarita nelsonii and comparison to other large sulfur-oxidizing bacteria.</title>
        <authorList>
            <person name="Winkel M."/>
            <person name="Salman V."/>
            <person name="Woyke T."/>
            <person name="Schulz-Vogt H."/>
            <person name="Richter M."/>
            <person name="Flood B."/>
            <person name="Bailey J."/>
            <person name="Amann R."/>
            <person name="Mussmann M."/>
        </authorList>
    </citation>
    <scope>NUCLEOTIDE SEQUENCE [LARGE SCALE GENOMIC DNA]</scope>
    <source>
        <strain evidence="1 2">THI036</strain>
    </source>
</reference>
<dbReference type="Proteomes" id="UP000076962">
    <property type="component" value="Unassembled WGS sequence"/>
</dbReference>
<protein>
    <submittedName>
        <fullName evidence="1">Uncharacterized protein</fullName>
    </submittedName>
</protein>
<evidence type="ECO:0000313" key="2">
    <source>
        <dbReference type="Proteomes" id="UP000076962"/>
    </source>
</evidence>
<evidence type="ECO:0000313" key="1">
    <source>
        <dbReference type="EMBL" id="OAD22395.1"/>
    </source>
</evidence>
<keyword evidence="2" id="KW-1185">Reference proteome</keyword>